<gene>
    <name evidence="1" type="ORF">HNQ68_002290</name>
</gene>
<reference evidence="1 2" key="1">
    <citation type="submission" date="2020-08" db="EMBL/GenBank/DDBJ databases">
        <title>Genomic Encyclopedia of Type Strains, Phase IV (KMG-IV): sequencing the most valuable type-strain genomes for metagenomic binning, comparative biology and taxonomic classification.</title>
        <authorList>
            <person name="Goeker M."/>
        </authorList>
    </citation>
    <scope>NUCLEOTIDE SEQUENCE [LARGE SCALE GENOMIC DNA]</scope>
    <source>
        <strain evidence="1 2">DSM 25620</strain>
    </source>
</reference>
<proteinExistence type="predicted"/>
<comment type="caution">
    <text evidence="1">The sequence shown here is derived from an EMBL/GenBank/DDBJ whole genome shotgun (WGS) entry which is preliminary data.</text>
</comment>
<name>A0A7W8AKW4_9HYPH</name>
<dbReference type="EMBL" id="JACHIL010000003">
    <property type="protein sequence ID" value="MBB5091749.1"/>
    <property type="molecule type" value="Genomic_DNA"/>
</dbReference>
<evidence type="ECO:0000313" key="2">
    <source>
        <dbReference type="Proteomes" id="UP000531231"/>
    </source>
</evidence>
<organism evidence="1 2">
    <name type="scientific">Pseudochrobactrum saccharolyticum</name>
    <dbReference type="NCBI Taxonomy" id="354352"/>
    <lineage>
        <taxon>Bacteria</taxon>
        <taxon>Pseudomonadati</taxon>
        <taxon>Pseudomonadota</taxon>
        <taxon>Alphaproteobacteria</taxon>
        <taxon>Hyphomicrobiales</taxon>
        <taxon>Brucellaceae</taxon>
        <taxon>Pseudochrobactrum</taxon>
    </lineage>
</organism>
<evidence type="ECO:0000313" key="1">
    <source>
        <dbReference type="EMBL" id="MBB5091749.1"/>
    </source>
</evidence>
<dbReference type="Proteomes" id="UP000531231">
    <property type="component" value="Unassembled WGS sequence"/>
</dbReference>
<accession>A0A7W8AKW4</accession>
<protein>
    <submittedName>
        <fullName evidence="1">Uncharacterized protein</fullName>
    </submittedName>
</protein>
<keyword evidence="2" id="KW-1185">Reference proteome</keyword>
<dbReference type="RefSeq" id="WP_151159706.1">
    <property type="nucleotide sequence ID" value="NZ_JACHIL010000003.1"/>
</dbReference>
<sequence length="159" mass="17244">METLPLRVREVVQLQAFIAAARDGMETVIYRPTAVCVPQAYWGDANHPHIVGTAVRGTVTNGRTVQLTGVMPGLKLLAGDLISFTHNNYRQMSQIVIGATAVSTQMSVTVDQPIAAYIAAGATVRFKRPELNTRLMPGSFQLPNGSRPVATFQLVEVPR</sequence>
<dbReference type="AlphaFoldDB" id="A0A7W8AKW4"/>